<protein>
    <submittedName>
        <fullName evidence="1">Uncharacterized protein</fullName>
    </submittedName>
</protein>
<accession>A0A7S0YH19</accession>
<sequence>MGHQAHDVDTLLSCMVTDSASVDPVIFSAWVNGAQPREVARQREPALYASLFGSTPFDQLRSDLRHRWRSAQLLNLQECQEEFQVCEWMAPYLSQPQQFQTQLHFNLSVEQLRHLIAEYYTFDEDVMREFLGKTLNKTVLRELEDIAEQTKVSVGSVRRQFHNLKRILSHVEQQVAGEKEAAKVAGKAMTLTVLSMIDEVFMLPVELASQYMHVIFLSCNRIETFKSRLNVLDFKEINSLTGVVVALWGSDVSHDLDAGFVDAMRSAKEKITSKEVFAQYRKLALQSFRHLIEEHQLWQSSPVLSIQLREQATRQKMASVEQALGLVVRASAQIGAGLQEWREVRDLFIDVLDKILEPLHKLDMTLEQAVLLFQVLDKVLPQLVASIRGREARLSAQLTAVAAPPSPVSLPPWADAWRRCVEGIKMLVVTMYPRLFGRVA</sequence>
<gene>
    <name evidence="1" type="ORF">HTEP1355_LOCUS240</name>
</gene>
<organism evidence="1">
    <name type="scientific">Hemiselmis tepida</name>
    <dbReference type="NCBI Taxonomy" id="464990"/>
    <lineage>
        <taxon>Eukaryota</taxon>
        <taxon>Cryptophyceae</taxon>
        <taxon>Cryptomonadales</taxon>
        <taxon>Hemiselmidaceae</taxon>
        <taxon>Hemiselmis</taxon>
    </lineage>
</organism>
<dbReference type="PANTHER" id="PTHR13223">
    <property type="entry name" value="ACIDIC FIBROBLAST GROWTH FACTOR INTRACELLULAR BINDING PROTEIN"/>
    <property type="match status" value="1"/>
</dbReference>
<dbReference type="AlphaFoldDB" id="A0A7S0YH19"/>
<dbReference type="Pfam" id="PF05427">
    <property type="entry name" value="FIBP"/>
    <property type="match status" value="1"/>
</dbReference>
<dbReference type="EMBL" id="HBFN01000371">
    <property type="protein sequence ID" value="CAD8775928.1"/>
    <property type="molecule type" value="Transcribed_RNA"/>
</dbReference>
<evidence type="ECO:0000313" key="1">
    <source>
        <dbReference type="EMBL" id="CAD8775928.1"/>
    </source>
</evidence>
<reference evidence="1" key="1">
    <citation type="submission" date="2021-01" db="EMBL/GenBank/DDBJ databases">
        <authorList>
            <person name="Corre E."/>
            <person name="Pelletier E."/>
            <person name="Niang G."/>
            <person name="Scheremetjew M."/>
            <person name="Finn R."/>
            <person name="Kale V."/>
            <person name="Holt S."/>
            <person name="Cochrane G."/>
            <person name="Meng A."/>
            <person name="Brown T."/>
            <person name="Cohen L."/>
        </authorList>
    </citation>
    <scope>NUCLEOTIDE SEQUENCE</scope>
    <source>
        <strain evidence="1">CCMP443</strain>
    </source>
</reference>
<dbReference type="GO" id="GO:0005634">
    <property type="term" value="C:nucleus"/>
    <property type="evidence" value="ECO:0007669"/>
    <property type="project" value="TreeGrafter"/>
</dbReference>
<dbReference type="PANTHER" id="PTHR13223:SF2">
    <property type="entry name" value="ACIDIC FIBROBLAST GROWTH FACTOR INTRACELLULAR-BINDING PROTEIN"/>
    <property type="match status" value="1"/>
</dbReference>
<dbReference type="InterPro" id="IPR008614">
    <property type="entry name" value="FIBP"/>
</dbReference>
<proteinExistence type="predicted"/>
<name>A0A7S0YH19_9CRYP</name>